<comment type="caution">
    <text evidence="1">The sequence shown here is derived from an EMBL/GenBank/DDBJ whole genome shotgun (WGS) entry which is preliminary data.</text>
</comment>
<proteinExistence type="predicted"/>
<reference evidence="1" key="1">
    <citation type="submission" date="2018-01" db="EMBL/GenBank/DDBJ databases">
        <authorList>
            <person name="Krukenberg V."/>
        </authorList>
    </citation>
    <scope>NUCLEOTIDE SEQUENCE</scope>
    <source>
        <strain evidence="1">E20ANME2</strain>
    </source>
</reference>
<dbReference type="Proteomes" id="UP000248329">
    <property type="component" value="Unassembled WGS sequence"/>
</dbReference>
<evidence type="ECO:0000313" key="2">
    <source>
        <dbReference type="Proteomes" id="UP000248329"/>
    </source>
</evidence>
<dbReference type="EMBL" id="PQXF01000023">
    <property type="protein sequence ID" value="PXF59631.1"/>
    <property type="molecule type" value="Genomic_DNA"/>
</dbReference>
<protein>
    <submittedName>
        <fullName evidence="1">NADH-quinone oxidoreductase subunit C</fullName>
    </submittedName>
</protein>
<evidence type="ECO:0000313" key="1">
    <source>
        <dbReference type="EMBL" id="PXF59631.1"/>
    </source>
</evidence>
<sequence>MDGTTVLDSLKSQFPDAVTDALIDSQPPHMVCANVDKGEIVDVCSYLKDNLQFNRLSGITSLDFPEDGKFEVAYMIASYDHSVIVKLKAAVPRDDSPSIDTVIPVWWNANWYEREVYEFMGIYFDGHPEMTVLVLSDDMMGEWPLRKDYQEFPQTTAKYPYSDDQESVVEEKYPLEWKSWPSERHYLE</sequence>
<gene>
    <name evidence="1" type="ORF">C4B59_11120</name>
</gene>
<organism evidence="1 2">
    <name type="scientific">Candidatus Methanogaster sp</name>
    <dbReference type="NCBI Taxonomy" id="3386292"/>
    <lineage>
        <taxon>Archaea</taxon>
        <taxon>Methanobacteriati</taxon>
        <taxon>Methanobacteriota</taxon>
        <taxon>Stenosarchaea group</taxon>
        <taxon>Methanomicrobia</taxon>
        <taxon>Methanosarcinales</taxon>
        <taxon>ANME-2 cluster</taxon>
        <taxon>Candidatus Methanogasteraceae</taxon>
        <taxon>Candidatus Methanogaster</taxon>
    </lineage>
</organism>
<accession>A0AC61L107</accession>
<name>A0AC61L107_9EURY</name>